<name>A0AAD6VAG0_9AGAR</name>
<keyword evidence="2" id="KW-1133">Transmembrane helix</keyword>
<keyword evidence="4" id="KW-1185">Reference proteome</keyword>
<feature type="compositionally biased region" description="Low complexity" evidence="1">
    <location>
        <begin position="1"/>
        <end position="14"/>
    </location>
</feature>
<protein>
    <submittedName>
        <fullName evidence="3">Uncharacterized protein</fullName>
    </submittedName>
</protein>
<evidence type="ECO:0000256" key="1">
    <source>
        <dbReference type="SAM" id="MobiDB-lite"/>
    </source>
</evidence>
<proteinExistence type="predicted"/>
<feature type="region of interest" description="Disordered" evidence="1">
    <location>
        <begin position="1"/>
        <end position="24"/>
    </location>
</feature>
<feature type="region of interest" description="Disordered" evidence="1">
    <location>
        <begin position="62"/>
        <end position="82"/>
    </location>
</feature>
<dbReference type="EMBL" id="JARJCW010000036">
    <property type="protein sequence ID" value="KAJ7207517.1"/>
    <property type="molecule type" value="Genomic_DNA"/>
</dbReference>
<accession>A0AAD6VAG0</accession>
<evidence type="ECO:0000313" key="4">
    <source>
        <dbReference type="Proteomes" id="UP001219525"/>
    </source>
</evidence>
<keyword evidence="2" id="KW-0472">Membrane</keyword>
<sequence length="267" mass="28052">MSEPASASAPAASSRARDPEPAPHSRLRSLDLAYVCLSLTFVVAAVAAMWIRRRTQAHANRPGIRVQVRGTQGGEDDAGEAPAQTPVLHDVHVIGSGDAHWRAGPGSAAPRWCAIQPLALQTHMDSRSSTKRRSRSGSGRSDRAVHGHDAAPLQGARASLSATGTSASPENFAMFPKAGRRGDAAATGIYRCMPVRVVVLIAMPLPPGPDCQCQRDSACANSSLNPHLHASDPLPDVVDTNLALGVVDTVTLRLVSPRPHLDPHALA</sequence>
<evidence type="ECO:0000256" key="2">
    <source>
        <dbReference type="SAM" id="Phobius"/>
    </source>
</evidence>
<comment type="caution">
    <text evidence="3">The sequence shown here is derived from an EMBL/GenBank/DDBJ whole genome shotgun (WGS) entry which is preliminary data.</text>
</comment>
<dbReference type="Proteomes" id="UP001219525">
    <property type="component" value="Unassembled WGS sequence"/>
</dbReference>
<feature type="region of interest" description="Disordered" evidence="1">
    <location>
        <begin position="123"/>
        <end position="175"/>
    </location>
</feature>
<feature type="compositionally biased region" description="Polar residues" evidence="1">
    <location>
        <begin position="160"/>
        <end position="169"/>
    </location>
</feature>
<feature type="compositionally biased region" description="Basic and acidic residues" evidence="1">
    <location>
        <begin position="140"/>
        <end position="149"/>
    </location>
</feature>
<organism evidence="3 4">
    <name type="scientific">Mycena pura</name>
    <dbReference type="NCBI Taxonomy" id="153505"/>
    <lineage>
        <taxon>Eukaryota</taxon>
        <taxon>Fungi</taxon>
        <taxon>Dikarya</taxon>
        <taxon>Basidiomycota</taxon>
        <taxon>Agaricomycotina</taxon>
        <taxon>Agaricomycetes</taxon>
        <taxon>Agaricomycetidae</taxon>
        <taxon>Agaricales</taxon>
        <taxon>Marasmiineae</taxon>
        <taxon>Mycenaceae</taxon>
        <taxon>Mycena</taxon>
    </lineage>
</organism>
<evidence type="ECO:0000313" key="3">
    <source>
        <dbReference type="EMBL" id="KAJ7207517.1"/>
    </source>
</evidence>
<keyword evidence="2" id="KW-0812">Transmembrane</keyword>
<gene>
    <name evidence="3" type="ORF">GGX14DRAFT_567463</name>
</gene>
<reference evidence="3" key="1">
    <citation type="submission" date="2023-03" db="EMBL/GenBank/DDBJ databases">
        <title>Massive genome expansion in bonnet fungi (Mycena s.s.) driven by repeated elements and novel gene families across ecological guilds.</title>
        <authorList>
            <consortium name="Lawrence Berkeley National Laboratory"/>
            <person name="Harder C.B."/>
            <person name="Miyauchi S."/>
            <person name="Viragh M."/>
            <person name="Kuo A."/>
            <person name="Thoen E."/>
            <person name="Andreopoulos B."/>
            <person name="Lu D."/>
            <person name="Skrede I."/>
            <person name="Drula E."/>
            <person name="Henrissat B."/>
            <person name="Morin E."/>
            <person name="Kohler A."/>
            <person name="Barry K."/>
            <person name="LaButti K."/>
            <person name="Morin E."/>
            <person name="Salamov A."/>
            <person name="Lipzen A."/>
            <person name="Mereny Z."/>
            <person name="Hegedus B."/>
            <person name="Baldrian P."/>
            <person name="Stursova M."/>
            <person name="Weitz H."/>
            <person name="Taylor A."/>
            <person name="Grigoriev I.V."/>
            <person name="Nagy L.G."/>
            <person name="Martin F."/>
            <person name="Kauserud H."/>
        </authorList>
    </citation>
    <scope>NUCLEOTIDE SEQUENCE</scope>
    <source>
        <strain evidence="3">9144</strain>
    </source>
</reference>
<dbReference type="AlphaFoldDB" id="A0AAD6VAG0"/>
<feature type="transmembrane region" description="Helical" evidence="2">
    <location>
        <begin position="32"/>
        <end position="51"/>
    </location>
</feature>